<dbReference type="EMBL" id="AAGW02046804">
    <property type="status" value="NOT_ANNOTATED_CDS"/>
    <property type="molecule type" value="Genomic_DNA"/>
</dbReference>
<feature type="compositionally biased region" description="Basic and acidic residues" evidence="2">
    <location>
        <begin position="179"/>
        <end position="194"/>
    </location>
</feature>
<reference evidence="3 4" key="1">
    <citation type="journal article" date="2011" name="Nature">
        <title>A high-resolution map of human evolutionary constraint using 29 mammals.</title>
        <authorList>
            <person name="Lindblad-Toh K."/>
            <person name="Garber M."/>
            <person name="Zuk O."/>
            <person name="Lin M.F."/>
            <person name="Parker B.J."/>
            <person name="Washietl S."/>
            <person name="Kheradpour P."/>
            <person name="Ernst J."/>
            <person name="Jordan G."/>
            <person name="Mauceli E."/>
            <person name="Ward L.D."/>
            <person name="Lowe C.B."/>
            <person name="Holloway A.K."/>
            <person name="Clamp M."/>
            <person name="Gnerre S."/>
            <person name="Alfoldi J."/>
            <person name="Beal K."/>
            <person name="Chang J."/>
            <person name="Clawson H."/>
            <person name="Cuff J."/>
            <person name="Di Palma F."/>
            <person name="Fitzgerald S."/>
            <person name="Flicek P."/>
            <person name="Guttman M."/>
            <person name="Hubisz M.J."/>
            <person name="Jaffe D.B."/>
            <person name="Jungreis I."/>
            <person name="Kent W.J."/>
            <person name="Kostka D."/>
            <person name="Lara M."/>
            <person name="Martins A.L."/>
            <person name="Massingham T."/>
            <person name="Moltke I."/>
            <person name="Raney B.J."/>
            <person name="Rasmussen M.D."/>
            <person name="Robinson J."/>
            <person name="Stark A."/>
            <person name="Vilella A.J."/>
            <person name="Wen J."/>
            <person name="Xie X."/>
            <person name="Zody M.C."/>
            <person name="Baldwin J."/>
            <person name="Bloom T."/>
            <person name="Chin C.W."/>
            <person name="Heiman D."/>
            <person name="Nicol R."/>
            <person name="Nusbaum C."/>
            <person name="Young S."/>
            <person name="Wilkinson J."/>
            <person name="Worley K.C."/>
            <person name="Kovar C.L."/>
            <person name="Muzny D.M."/>
            <person name="Gibbs R.A."/>
            <person name="Cree A."/>
            <person name="Dihn H.H."/>
            <person name="Fowler G."/>
            <person name="Jhangiani S."/>
            <person name="Joshi V."/>
            <person name="Lee S."/>
            <person name="Lewis L.R."/>
            <person name="Nazareth L.V."/>
            <person name="Okwuonu G."/>
            <person name="Santibanez J."/>
            <person name="Warren W.C."/>
            <person name="Mardis E.R."/>
            <person name="Weinstock G.M."/>
            <person name="Wilson R.K."/>
            <person name="Delehaunty K."/>
            <person name="Dooling D."/>
            <person name="Fronik C."/>
            <person name="Fulton L."/>
            <person name="Fulton B."/>
            <person name="Graves T."/>
            <person name="Minx P."/>
            <person name="Sodergren E."/>
            <person name="Birney E."/>
            <person name="Margulies E.H."/>
            <person name="Herrero J."/>
            <person name="Green E.D."/>
            <person name="Haussler D."/>
            <person name="Siepel A."/>
            <person name="Goldman N."/>
            <person name="Pollard K.S."/>
            <person name="Pedersen J.S."/>
            <person name="Lander E.S."/>
            <person name="Kellis M."/>
        </authorList>
    </citation>
    <scope>NUCLEOTIDE SEQUENCE [LARGE SCALE GENOMIC DNA]</scope>
    <source>
        <strain evidence="3 4">Thorbecke inbred</strain>
    </source>
</reference>
<dbReference type="EMBL" id="AAGW02046806">
    <property type="status" value="NOT_ANNOTATED_CDS"/>
    <property type="molecule type" value="Genomic_DNA"/>
</dbReference>
<evidence type="ECO:0000313" key="4">
    <source>
        <dbReference type="Proteomes" id="UP000001811"/>
    </source>
</evidence>
<accession>A0A5F9CW44</accession>
<dbReference type="Bgee" id="ENSOCUG00000029737">
    <property type="expression patterns" value="Expressed in testis and 6 other cell types or tissues"/>
</dbReference>
<dbReference type="Proteomes" id="UP000001811">
    <property type="component" value="Chromosome X"/>
</dbReference>
<dbReference type="InterPro" id="IPR026716">
    <property type="entry name" value="PBIR1/2/3"/>
</dbReference>
<organism evidence="3 4">
    <name type="scientific">Oryctolagus cuniculus</name>
    <name type="common">Rabbit</name>
    <dbReference type="NCBI Taxonomy" id="9986"/>
    <lineage>
        <taxon>Eukaryota</taxon>
        <taxon>Metazoa</taxon>
        <taxon>Chordata</taxon>
        <taxon>Craniata</taxon>
        <taxon>Vertebrata</taxon>
        <taxon>Euteleostomi</taxon>
        <taxon>Mammalia</taxon>
        <taxon>Eutheria</taxon>
        <taxon>Euarchontoglires</taxon>
        <taxon>Glires</taxon>
        <taxon>Lagomorpha</taxon>
        <taxon>Leporidae</taxon>
        <taxon>Oryctolagus</taxon>
    </lineage>
</organism>
<evidence type="ECO:0000256" key="2">
    <source>
        <dbReference type="SAM" id="MobiDB-lite"/>
    </source>
</evidence>
<dbReference type="GO" id="GO:0004865">
    <property type="term" value="F:protein serine/threonine phosphatase inhibitor activity"/>
    <property type="evidence" value="ECO:0007669"/>
    <property type="project" value="InterPro"/>
</dbReference>
<sequence length="194" mass="21589">MCPNEILKLSTQMTHCKTIAAGYIQFILTFPIFQEESMDLIDRETLHEQEVQTAIQISQSWEKCLNLNDNDLEKPLSLKCIDLISVLPVVSPSQGIEKQCFSPSLRTSVSCAGFPPSPSPSPSQQNAISSHNPTNIVRPSILGPIKRKGELTLEEPPKKIFIVTSNIPSDISQLSEEDLWPRKPLADDARVHQS</sequence>
<dbReference type="PANTHER" id="PTHR22227">
    <property type="entry name" value="FAMILY WITH SEQUENCE SIMILARITY 122B ISOFORM X1"/>
    <property type="match status" value="1"/>
</dbReference>
<reference evidence="3" key="2">
    <citation type="submission" date="2025-08" db="UniProtKB">
        <authorList>
            <consortium name="Ensembl"/>
        </authorList>
    </citation>
    <scope>IDENTIFICATION</scope>
    <source>
        <strain evidence="3">Thorbecke</strain>
    </source>
</reference>
<dbReference type="GO" id="GO:0005634">
    <property type="term" value="C:nucleus"/>
    <property type="evidence" value="ECO:0007669"/>
    <property type="project" value="TreeGrafter"/>
</dbReference>
<dbReference type="PANTHER" id="PTHR22227:SF3">
    <property type="entry name" value="PABIR FAMILY MEMBER 1"/>
    <property type="match status" value="1"/>
</dbReference>
<feature type="region of interest" description="Disordered" evidence="2">
    <location>
        <begin position="112"/>
        <end position="140"/>
    </location>
</feature>
<reference evidence="3" key="3">
    <citation type="submission" date="2025-09" db="UniProtKB">
        <authorList>
            <consortium name="Ensembl"/>
        </authorList>
    </citation>
    <scope>IDENTIFICATION</scope>
    <source>
        <strain evidence="3">Thorbecke</strain>
    </source>
</reference>
<keyword evidence="4" id="KW-1185">Reference proteome</keyword>
<evidence type="ECO:0000256" key="1">
    <source>
        <dbReference type="ARBA" id="ARBA00006725"/>
    </source>
</evidence>
<feature type="compositionally biased region" description="Polar residues" evidence="2">
    <location>
        <begin position="124"/>
        <end position="137"/>
    </location>
</feature>
<dbReference type="GO" id="GO:0044818">
    <property type="term" value="P:mitotic G2/M transition checkpoint"/>
    <property type="evidence" value="ECO:0007669"/>
    <property type="project" value="TreeGrafter"/>
</dbReference>
<dbReference type="GO" id="GO:0005737">
    <property type="term" value="C:cytoplasm"/>
    <property type="evidence" value="ECO:0007669"/>
    <property type="project" value="TreeGrafter"/>
</dbReference>
<dbReference type="EMBL" id="AAGW02046807">
    <property type="status" value="NOT_ANNOTATED_CDS"/>
    <property type="molecule type" value="Genomic_DNA"/>
</dbReference>
<dbReference type="InParanoid" id="A0A5F9CW44"/>
<dbReference type="EMBL" id="AAGW02046808">
    <property type="status" value="NOT_ANNOTATED_CDS"/>
    <property type="molecule type" value="Genomic_DNA"/>
</dbReference>
<dbReference type="Ensembl" id="ENSOCUT00000035571.1">
    <property type="protein sequence ID" value="ENSOCUP00000038002.1"/>
    <property type="gene ID" value="ENSOCUG00000029737.2"/>
</dbReference>
<protein>
    <submittedName>
        <fullName evidence="3">Uncharacterized protein</fullName>
    </submittedName>
</protein>
<proteinExistence type="inferred from homology"/>
<dbReference type="AlphaFoldDB" id="A0A5F9CW44"/>
<comment type="similarity">
    <text evidence="1">Belongs to the FAM122 family.</text>
</comment>
<evidence type="ECO:0000313" key="3">
    <source>
        <dbReference type="Ensembl" id="ENSOCUP00000038002.1"/>
    </source>
</evidence>
<dbReference type="EMBL" id="AAGW02046805">
    <property type="status" value="NOT_ANNOTATED_CDS"/>
    <property type="molecule type" value="Genomic_DNA"/>
</dbReference>
<feature type="region of interest" description="Disordered" evidence="2">
    <location>
        <begin position="173"/>
        <end position="194"/>
    </location>
</feature>
<dbReference type="GeneTree" id="ENSGT00390000015476"/>
<name>A0A5F9CW44_RABIT</name>